<protein>
    <submittedName>
        <fullName evidence="2">Uncharacterized protein</fullName>
    </submittedName>
</protein>
<proteinExistence type="predicted"/>
<dbReference type="Proteomes" id="UP001141552">
    <property type="component" value="Unassembled WGS sequence"/>
</dbReference>
<dbReference type="AlphaFoldDB" id="A0A9Q0FJQ0"/>
<organism evidence="2 3">
    <name type="scientific">Turnera subulata</name>
    <dbReference type="NCBI Taxonomy" id="218843"/>
    <lineage>
        <taxon>Eukaryota</taxon>
        <taxon>Viridiplantae</taxon>
        <taxon>Streptophyta</taxon>
        <taxon>Embryophyta</taxon>
        <taxon>Tracheophyta</taxon>
        <taxon>Spermatophyta</taxon>
        <taxon>Magnoliopsida</taxon>
        <taxon>eudicotyledons</taxon>
        <taxon>Gunneridae</taxon>
        <taxon>Pentapetalae</taxon>
        <taxon>rosids</taxon>
        <taxon>fabids</taxon>
        <taxon>Malpighiales</taxon>
        <taxon>Passifloraceae</taxon>
        <taxon>Turnera</taxon>
    </lineage>
</organism>
<dbReference type="SUPFAM" id="SSF54403">
    <property type="entry name" value="Cystatin/monellin"/>
    <property type="match status" value="1"/>
</dbReference>
<keyword evidence="3" id="KW-1185">Reference proteome</keyword>
<dbReference type="InterPro" id="IPR006462">
    <property type="entry name" value="MS5"/>
</dbReference>
<evidence type="ECO:0000313" key="2">
    <source>
        <dbReference type="EMBL" id="KAJ4832707.1"/>
    </source>
</evidence>
<evidence type="ECO:0000256" key="1">
    <source>
        <dbReference type="SAM" id="MobiDB-lite"/>
    </source>
</evidence>
<feature type="region of interest" description="Disordered" evidence="1">
    <location>
        <begin position="152"/>
        <end position="188"/>
    </location>
</feature>
<reference evidence="2" key="1">
    <citation type="submission" date="2022-02" db="EMBL/GenBank/DDBJ databases">
        <authorList>
            <person name="Henning P.M."/>
            <person name="McCubbin A.G."/>
            <person name="Shore J.S."/>
        </authorList>
    </citation>
    <scope>NUCLEOTIDE SEQUENCE</scope>
    <source>
        <strain evidence="2">F60SS</strain>
        <tissue evidence="2">Leaves</tissue>
    </source>
</reference>
<evidence type="ECO:0000313" key="3">
    <source>
        <dbReference type="Proteomes" id="UP001141552"/>
    </source>
</evidence>
<dbReference type="PANTHER" id="PTHR31260:SF28">
    <property type="entry name" value="CYSTATIN DOMAIN PROTEIN"/>
    <property type="match status" value="1"/>
</dbReference>
<dbReference type="EMBL" id="JAKUCV010005097">
    <property type="protein sequence ID" value="KAJ4832707.1"/>
    <property type="molecule type" value="Genomic_DNA"/>
</dbReference>
<sequence>MAGSAAPVVKDELISLTSHTQWTKGRLHSAFPTTPAEVSSVEDLFEFICSGPLISKLGLSPEKIGDSIDKGKGGISPLFHGVTFDDSGSGSSGLDEEEALSGRRKDVIDIGGIGHLFDGVDSGSSPSSTGCGSGLDEVEDLSGRGIVYRPPFKLRDPDSAGSGSGSGSCIDEVESLPGTGSDDESLSDMEDDMERGLFCRGRDGIHGDFVPLSGDTRPEVLQRYVPKSVKEAFDRYSEVVVRSQGFDCDPNLYNALPSYLKDSYYTQPVDIRDPQHFASLRSCAHFAIGKYNRQEQTNLEFESIVKSTMIDLSGMLQNLIYSITLRAKNIMSRELKIYRAKVVL</sequence>
<dbReference type="Gene3D" id="3.10.450.10">
    <property type="match status" value="1"/>
</dbReference>
<dbReference type="PANTHER" id="PTHR31260">
    <property type="entry name" value="CYSTATIN/MONELLIN SUPERFAMILY PROTEIN"/>
    <property type="match status" value="1"/>
</dbReference>
<gene>
    <name evidence="2" type="ORF">Tsubulata_035191</name>
</gene>
<dbReference type="InterPro" id="IPR046350">
    <property type="entry name" value="Cystatin_sf"/>
</dbReference>
<reference evidence="2" key="2">
    <citation type="journal article" date="2023" name="Plants (Basel)">
        <title>Annotation of the Turnera subulata (Passifloraceae) Draft Genome Reveals the S-Locus Evolved after the Divergence of Turneroideae from Passifloroideae in a Stepwise Manner.</title>
        <authorList>
            <person name="Henning P.M."/>
            <person name="Roalson E.H."/>
            <person name="Mir W."/>
            <person name="McCubbin A.G."/>
            <person name="Shore J.S."/>
        </authorList>
    </citation>
    <scope>NUCLEOTIDE SEQUENCE</scope>
    <source>
        <strain evidence="2">F60SS</strain>
    </source>
</reference>
<accession>A0A9Q0FJQ0</accession>
<comment type="caution">
    <text evidence="2">The sequence shown here is derived from an EMBL/GenBank/DDBJ whole genome shotgun (WGS) entry which is preliminary data.</text>
</comment>
<name>A0A9Q0FJQ0_9ROSI</name>